<comment type="caution">
    <text evidence="1">The sequence shown here is derived from an EMBL/GenBank/DDBJ whole genome shotgun (WGS) entry which is preliminary data.</text>
</comment>
<evidence type="ECO:0000313" key="1">
    <source>
        <dbReference type="EMBL" id="KAG0415381.1"/>
    </source>
</evidence>
<evidence type="ECO:0000313" key="2">
    <source>
        <dbReference type="Proteomes" id="UP000805193"/>
    </source>
</evidence>
<accession>A0AC60P7T3</accession>
<reference evidence="1 2" key="1">
    <citation type="journal article" date="2020" name="Cell">
        <title>Large-Scale Comparative Analyses of Tick Genomes Elucidate Their Genetic Diversity and Vector Capacities.</title>
        <authorList>
            <consortium name="Tick Genome and Microbiome Consortium (TIGMIC)"/>
            <person name="Jia N."/>
            <person name="Wang J."/>
            <person name="Shi W."/>
            <person name="Du L."/>
            <person name="Sun Y."/>
            <person name="Zhan W."/>
            <person name="Jiang J.F."/>
            <person name="Wang Q."/>
            <person name="Zhang B."/>
            <person name="Ji P."/>
            <person name="Bell-Sakyi L."/>
            <person name="Cui X.M."/>
            <person name="Yuan T.T."/>
            <person name="Jiang B.G."/>
            <person name="Yang W.F."/>
            <person name="Lam T.T."/>
            <person name="Chang Q.C."/>
            <person name="Ding S.J."/>
            <person name="Wang X.J."/>
            <person name="Zhu J.G."/>
            <person name="Ruan X.D."/>
            <person name="Zhao L."/>
            <person name="Wei J.T."/>
            <person name="Ye R.Z."/>
            <person name="Que T.C."/>
            <person name="Du C.H."/>
            <person name="Zhou Y.H."/>
            <person name="Cheng J.X."/>
            <person name="Dai P.F."/>
            <person name="Guo W.B."/>
            <person name="Han X.H."/>
            <person name="Huang E.J."/>
            <person name="Li L.F."/>
            <person name="Wei W."/>
            <person name="Gao Y.C."/>
            <person name="Liu J.Z."/>
            <person name="Shao H.Z."/>
            <person name="Wang X."/>
            <person name="Wang C.C."/>
            <person name="Yang T.C."/>
            <person name="Huo Q.B."/>
            <person name="Li W."/>
            <person name="Chen H.Y."/>
            <person name="Chen S.E."/>
            <person name="Zhou L.G."/>
            <person name="Ni X.B."/>
            <person name="Tian J.H."/>
            <person name="Sheng Y."/>
            <person name="Liu T."/>
            <person name="Pan Y.S."/>
            <person name="Xia L.Y."/>
            <person name="Li J."/>
            <person name="Zhao F."/>
            <person name="Cao W.C."/>
        </authorList>
    </citation>
    <scope>NUCLEOTIDE SEQUENCE [LARGE SCALE GENOMIC DNA]</scope>
    <source>
        <strain evidence="1">Iper-2018</strain>
    </source>
</reference>
<keyword evidence="2" id="KW-1185">Reference proteome</keyword>
<dbReference type="EMBL" id="JABSTQ010011076">
    <property type="protein sequence ID" value="KAG0415381.1"/>
    <property type="molecule type" value="Genomic_DNA"/>
</dbReference>
<feature type="non-terminal residue" evidence="1">
    <location>
        <position position="127"/>
    </location>
</feature>
<protein>
    <submittedName>
        <fullName evidence="1">Uncharacterized protein</fullName>
    </submittedName>
</protein>
<organism evidence="1 2">
    <name type="scientific">Ixodes persulcatus</name>
    <name type="common">Taiga tick</name>
    <dbReference type="NCBI Taxonomy" id="34615"/>
    <lineage>
        <taxon>Eukaryota</taxon>
        <taxon>Metazoa</taxon>
        <taxon>Ecdysozoa</taxon>
        <taxon>Arthropoda</taxon>
        <taxon>Chelicerata</taxon>
        <taxon>Arachnida</taxon>
        <taxon>Acari</taxon>
        <taxon>Parasitiformes</taxon>
        <taxon>Ixodida</taxon>
        <taxon>Ixodoidea</taxon>
        <taxon>Ixodidae</taxon>
        <taxon>Ixodinae</taxon>
        <taxon>Ixodes</taxon>
    </lineage>
</organism>
<sequence length="127" mass="14104">MTCDDVKCWISSGFDPDPCPTPRRGHECAAQWVRQDRKQPRRSDLCYPTTPRRSPKSEGPFSTLETVRGGSDANLSGPPAAPPTSQNAPRDGPRTARESGPRRGHDAWPDGVPRRARRQEEDEANIE</sequence>
<name>A0AC60P7T3_IXOPE</name>
<dbReference type="Proteomes" id="UP000805193">
    <property type="component" value="Unassembled WGS sequence"/>
</dbReference>
<gene>
    <name evidence="1" type="ORF">HPB47_007459</name>
</gene>
<proteinExistence type="predicted"/>